<keyword evidence="3" id="KW-1185">Reference proteome</keyword>
<dbReference type="VEuPathDB" id="MicrosporidiaDB:EDEG_05097"/>
<sequence length="873" mass="103133">MKKNKNNLHAKQDELEIITVSTCSDQEKCDSPKSRNKYLTKSLFLNKKNNKKELLENNNSFPINNENILNVENGLSNRNNKYSRINNKFNKNENQKVENGKSEQKENVIDIDKKMLEECNNNLNDNMYGSINEKKLLAAERLYKPVRINKEKVFFVIENTKKCIEDKQTNQEKALIKEDIDSNVQDSMNKIKYDCNDTDYNKMKTLPMNIVEVDRFEDYECFTVSILKSLFFLENVDEKTAVIDLNQIDNICKLQNCYSRQANAAVFDKNWKMKECDLAFSSQKTTENVQDMFMLTEEIKNVEKIFGNNKLKTNKRFRCENCSEKLFWKLYNLKRFKENEEKTNFFLNNYLLELLSGLTVEKRKNIINDIKKRISRSKRYKQILKNNLISFSGCDYQIKKLLHEKIFLRDKMLHKLDKKYDKKTIYLTRKELKKTSLKYELPSPDFVYNRDSVNLKFFTRPGKSSLQKFITVGGEVHSYIPDSPNINSYDNANKSLFPDYINKERSENTIHSFNYGIDSKFQKRQSVSINFTDLNDTSKKKYKLSVPRNQNNRNDDEYDNLKNDNFNNFDDDNKRKNNDIKKNTTEKNQNSNKNNENYNSGKYYGVFDASKSYKSTSNYKIPNGCAKEHSKYLHPLNILHNGTKNNLFSSYNKNYKKHNDLIDKESLDNKSLKKLKTDQIEFEMAKYMGRFTLDTFRRKNDVNDYCIKNKNDLSTQKIEEYEKFINLVDNIYAKPRRSLQQHDKNLSNLKNYRLSNNLNKHNNSSILNDLNKKLEKNKTNQNKQFPNNNQSNDFIPTKITNKYNIFDSKNFNLDEKGYALYGGAKNKMNTKDRKLLYSKENKEKEREAAAGLLKLFADLKKQVVKKNKRNDKS</sequence>
<dbReference type="InParanoid" id="A0A0L1P634"/>
<feature type="compositionally biased region" description="Basic and acidic residues" evidence="1">
    <location>
        <begin position="553"/>
        <end position="562"/>
    </location>
</feature>
<feature type="region of interest" description="Disordered" evidence="1">
    <location>
        <begin position="545"/>
        <end position="601"/>
    </location>
</feature>
<dbReference type="Proteomes" id="UP000003163">
    <property type="component" value="Unassembled WGS sequence"/>
</dbReference>
<reference evidence="3" key="2">
    <citation type="submission" date="2015-07" db="EMBL/GenBank/DDBJ databases">
        <title>Contrasting host-pathogen interactions and genome evolution in two generalist and specialist microsporidian pathogens of mosquitoes.</title>
        <authorList>
            <consortium name="The Broad Institute Genomics Platform"/>
            <consortium name="The Broad Institute Genome Sequencing Center for Infectious Disease"/>
            <person name="Cuomo C.A."/>
            <person name="Sanscrainte N.D."/>
            <person name="Goldberg J.M."/>
            <person name="Heiman D."/>
            <person name="Young S."/>
            <person name="Zeng Q."/>
            <person name="Becnel J.J."/>
            <person name="Birren B.W."/>
        </authorList>
    </citation>
    <scope>NUCLEOTIDE SEQUENCE [LARGE SCALE GENOMIC DNA]</scope>
    <source>
        <strain evidence="3">USNM 41457</strain>
    </source>
</reference>
<reference evidence="2 3" key="1">
    <citation type="submission" date="2011-08" db="EMBL/GenBank/DDBJ databases">
        <authorList>
            <person name="Liu Z.J."/>
            <person name="Shi F.L."/>
            <person name="Lu J.Q."/>
            <person name="Li M."/>
            <person name="Wang Z.L."/>
        </authorList>
    </citation>
    <scope>NUCLEOTIDE SEQUENCE [LARGE SCALE GENOMIC DNA]</scope>
    <source>
        <strain evidence="2 3">USNM 41457</strain>
    </source>
</reference>
<organism evidence="2 3">
    <name type="scientific">Edhazardia aedis (strain USNM 41457)</name>
    <name type="common">Microsporidian parasite</name>
    <dbReference type="NCBI Taxonomy" id="1003232"/>
    <lineage>
        <taxon>Eukaryota</taxon>
        <taxon>Fungi</taxon>
        <taxon>Fungi incertae sedis</taxon>
        <taxon>Microsporidia</taxon>
        <taxon>Edhazardia</taxon>
    </lineage>
</organism>
<gene>
    <name evidence="2" type="ORF">EDEG_05097</name>
</gene>
<evidence type="ECO:0000313" key="2">
    <source>
        <dbReference type="EMBL" id="KNH48518.1"/>
    </source>
</evidence>
<protein>
    <submittedName>
        <fullName evidence="2">Uncharacterized protein</fullName>
    </submittedName>
</protein>
<evidence type="ECO:0000313" key="3">
    <source>
        <dbReference type="Proteomes" id="UP000003163"/>
    </source>
</evidence>
<accession>A0A0L1P634</accession>
<evidence type="ECO:0000256" key="1">
    <source>
        <dbReference type="SAM" id="MobiDB-lite"/>
    </source>
</evidence>
<dbReference type="EMBL" id="AFBI03000071">
    <property type="protein sequence ID" value="KNH48518.1"/>
    <property type="molecule type" value="Genomic_DNA"/>
</dbReference>
<name>A0A0L1P634_EDHAE</name>
<dbReference type="AlphaFoldDB" id="A0A0L1P634"/>
<feature type="compositionally biased region" description="Basic and acidic residues" evidence="1">
    <location>
        <begin position="571"/>
        <end position="585"/>
    </location>
</feature>
<proteinExistence type="predicted"/>
<feature type="compositionally biased region" description="Low complexity" evidence="1">
    <location>
        <begin position="586"/>
        <end position="601"/>
    </location>
</feature>
<comment type="caution">
    <text evidence="2">The sequence shown here is derived from an EMBL/GenBank/DDBJ whole genome shotgun (WGS) entry which is preliminary data.</text>
</comment>